<dbReference type="AlphaFoldDB" id="A0A915JGU2"/>
<dbReference type="WBParaSite" id="nRc.2.0.1.t25397-RA">
    <property type="protein sequence ID" value="nRc.2.0.1.t25397-RA"/>
    <property type="gene ID" value="nRc.2.0.1.g25397"/>
</dbReference>
<accession>A0A915JGU2</accession>
<organism evidence="1 2">
    <name type="scientific">Romanomermis culicivorax</name>
    <name type="common">Nematode worm</name>
    <dbReference type="NCBI Taxonomy" id="13658"/>
    <lineage>
        <taxon>Eukaryota</taxon>
        <taxon>Metazoa</taxon>
        <taxon>Ecdysozoa</taxon>
        <taxon>Nematoda</taxon>
        <taxon>Enoplea</taxon>
        <taxon>Dorylaimia</taxon>
        <taxon>Mermithida</taxon>
        <taxon>Mermithoidea</taxon>
        <taxon>Mermithidae</taxon>
        <taxon>Romanomermis</taxon>
    </lineage>
</organism>
<name>A0A915JGU2_ROMCU</name>
<keyword evidence="1" id="KW-1185">Reference proteome</keyword>
<protein>
    <submittedName>
        <fullName evidence="2">Uncharacterized protein</fullName>
    </submittedName>
</protein>
<evidence type="ECO:0000313" key="1">
    <source>
        <dbReference type="Proteomes" id="UP000887565"/>
    </source>
</evidence>
<sequence length="164" mass="18951">MTSPYPDDKRYACRPRQTNTTTHFPPVFYQLTIDERAKTFTSVQQLANAVTKACSILNATKAEIGTAERPILVNQAAPDPMPPQLPQPSCCHFDRCHSIDLSQQCHHDREPSADQWPQDLLPVPAKTISFQQPQPLTEILLEQLIQHWDWDCKERQSWYHPEKY</sequence>
<dbReference type="Proteomes" id="UP000887565">
    <property type="component" value="Unplaced"/>
</dbReference>
<reference evidence="2" key="1">
    <citation type="submission" date="2022-11" db="UniProtKB">
        <authorList>
            <consortium name="WormBaseParasite"/>
        </authorList>
    </citation>
    <scope>IDENTIFICATION</scope>
</reference>
<proteinExistence type="predicted"/>
<evidence type="ECO:0000313" key="2">
    <source>
        <dbReference type="WBParaSite" id="nRc.2.0.1.t25397-RA"/>
    </source>
</evidence>